<keyword evidence="2" id="KW-1133">Transmembrane helix</keyword>
<dbReference type="Gene3D" id="1.25.40.20">
    <property type="entry name" value="Ankyrin repeat-containing domain"/>
    <property type="match status" value="3"/>
</dbReference>
<dbReference type="InterPro" id="IPR036770">
    <property type="entry name" value="Ankyrin_rpt-contain_sf"/>
</dbReference>
<dbReference type="Pfam" id="PF12796">
    <property type="entry name" value="Ank_2"/>
    <property type="match status" value="1"/>
</dbReference>
<evidence type="ECO:0000256" key="2">
    <source>
        <dbReference type="SAM" id="Phobius"/>
    </source>
</evidence>
<dbReference type="AlphaFoldDB" id="A0A6A6KBA6"/>
<evidence type="ECO:0000313" key="4">
    <source>
        <dbReference type="EMBL" id="KAF2285665.1"/>
    </source>
</evidence>
<feature type="compositionally biased region" description="Polar residues" evidence="1">
    <location>
        <begin position="320"/>
        <end position="329"/>
    </location>
</feature>
<evidence type="ECO:0000259" key="3">
    <source>
        <dbReference type="Pfam" id="PF13962"/>
    </source>
</evidence>
<feature type="transmembrane region" description="Helical" evidence="2">
    <location>
        <begin position="620"/>
        <end position="639"/>
    </location>
</feature>
<organism evidence="4 5">
    <name type="scientific">Hevea brasiliensis</name>
    <name type="common">Para rubber tree</name>
    <name type="synonym">Siphonia brasiliensis</name>
    <dbReference type="NCBI Taxonomy" id="3981"/>
    <lineage>
        <taxon>Eukaryota</taxon>
        <taxon>Viridiplantae</taxon>
        <taxon>Streptophyta</taxon>
        <taxon>Embryophyta</taxon>
        <taxon>Tracheophyta</taxon>
        <taxon>Spermatophyta</taxon>
        <taxon>Magnoliopsida</taxon>
        <taxon>eudicotyledons</taxon>
        <taxon>Gunneridae</taxon>
        <taxon>Pentapetalae</taxon>
        <taxon>rosids</taxon>
        <taxon>fabids</taxon>
        <taxon>Malpighiales</taxon>
        <taxon>Euphorbiaceae</taxon>
        <taxon>Crotonoideae</taxon>
        <taxon>Micrandreae</taxon>
        <taxon>Hevea</taxon>
    </lineage>
</organism>
<dbReference type="SUPFAM" id="SSF48403">
    <property type="entry name" value="Ankyrin repeat"/>
    <property type="match status" value="1"/>
</dbReference>
<comment type="caution">
    <text evidence="4">The sequence shown here is derived from an EMBL/GenBank/DDBJ whole genome shotgun (WGS) entry which is preliminary data.</text>
</comment>
<dbReference type="InterPro" id="IPR026961">
    <property type="entry name" value="PGG_dom"/>
</dbReference>
<feature type="region of interest" description="Disordered" evidence="1">
    <location>
        <begin position="441"/>
        <end position="465"/>
    </location>
</feature>
<protein>
    <recommendedName>
        <fullName evidence="3">PGG domain-containing protein</fullName>
    </recommendedName>
</protein>
<feature type="transmembrane region" description="Helical" evidence="2">
    <location>
        <begin position="737"/>
        <end position="756"/>
    </location>
</feature>
<evidence type="ECO:0000313" key="5">
    <source>
        <dbReference type="Proteomes" id="UP000467840"/>
    </source>
</evidence>
<sequence length="777" mass="86433">MMSSSEVNTDELFEYAMNGQWSKIVEAYQNNPRNQTTKITDSEDTALHIAVETGQTEIVSQLVETIRENASTVLGLKNKRGNTALHIAAEIGNVKVCDCMASKSAQLISDRNEEGRTPLFLAVSRGKMEAFICLQEFSKGIVGFNTAFRIRDNDGNTILHSAIIGENFDLALKIMKDYPELMDYRNRSGEVPLNILASKPHAFKSSSRLGLFDTAIYNCKDFHPNRYPLTTIKRIIIIIINLCLKFIQFYLGGIIVGKPKEAEKDSRASGIETYCRCPPNYGTCMSFIGMMEWFLHMSLVLLKKLFGGPLLANSQSRNCNGSDLENPSQRRGLGAGTAGSSSSTVKCKSNADIEIEDSTATNRSIANSGTGLTEKAGQEDVFPPNYVTPVVLFKLVMTAIMVILGLGFSRIRKIKEKKEIHKRATQVMNQLVQHASNYKYKDNGKEPARTGSGENGISQPPETCDREVKKETAILTAARMGIREMVEKILDTFPVAMMDVDSDKKNVVLLAVEHRQTQVYTMLMKKAVPKDIIFCQVDKDGNSALHLAAKFGDYKPWLIPGAALQMQWEYKWYKFVKKSKPRNFFARYDKKGLTAKQIFMETHKELAKNGREWLTKTSEACSVVAALIATVAFATSTTIPGSFNENNGEPNFADEAPFTVFAISSVVALCCSVTALVFFLSILTSRFDEKDFASELPNKLLLGLTSLFSSIAFMLVSFSAGHFFVLQEKLRYATYPIYGVTCLPVTLFALGHLSLYSDLTKAIFKRVPQRSFKVFAP</sequence>
<dbReference type="Proteomes" id="UP000467840">
    <property type="component" value="Chromosome 3"/>
</dbReference>
<dbReference type="PANTHER" id="PTHR24177:SF470">
    <property type="entry name" value="ANKYRIN REPEAT PROTEIN"/>
    <property type="match status" value="1"/>
</dbReference>
<feature type="region of interest" description="Disordered" evidence="1">
    <location>
        <begin position="320"/>
        <end position="345"/>
    </location>
</feature>
<keyword evidence="2" id="KW-0812">Transmembrane</keyword>
<name>A0A6A6KBA6_HEVBR</name>
<accession>A0A6A6KBA6</accession>
<feature type="transmembrane region" description="Helical" evidence="2">
    <location>
        <begin position="659"/>
        <end position="680"/>
    </location>
</feature>
<gene>
    <name evidence="4" type="ORF">GH714_006308</name>
</gene>
<dbReference type="InterPro" id="IPR002110">
    <property type="entry name" value="Ankyrin_rpt"/>
</dbReference>
<keyword evidence="5" id="KW-1185">Reference proteome</keyword>
<feature type="domain" description="PGG" evidence="3">
    <location>
        <begin position="612"/>
        <end position="724"/>
    </location>
</feature>
<feature type="transmembrane region" description="Helical" evidence="2">
    <location>
        <begin position="386"/>
        <end position="408"/>
    </location>
</feature>
<proteinExistence type="predicted"/>
<evidence type="ECO:0000256" key="1">
    <source>
        <dbReference type="SAM" id="MobiDB-lite"/>
    </source>
</evidence>
<dbReference type="PANTHER" id="PTHR24177">
    <property type="entry name" value="CASKIN"/>
    <property type="match status" value="1"/>
</dbReference>
<dbReference type="EMBL" id="JAAGAX010000017">
    <property type="protein sequence ID" value="KAF2285665.1"/>
    <property type="molecule type" value="Genomic_DNA"/>
</dbReference>
<reference evidence="4 5" key="1">
    <citation type="journal article" date="2020" name="Mol. Plant">
        <title>The Chromosome-Based Rubber Tree Genome Provides New Insights into Spurge Genome Evolution and Rubber Biosynthesis.</title>
        <authorList>
            <person name="Liu J."/>
            <person name="Shi C."/>
            <person name="Shi C.C."/>
            <person name="Li W."/>
            <person name="Zhang Q.J."/>
            <person name="Zhang Y."/>
            <person name="Li K."/>
            <person name="Lu H.F."/>
            <person name="Shi C."/>
            <person name="Zhu S.T."/>
            <person name="Xiao Z.Y."/>
            <person name="Nan H."/>
            <person name="Yue Y."/>
            <person name="Zhu X.G."/>
            <person name="Wu Y."/>
            <person name="Hong X.N."/>
            <person name="Fan G.Y."/>
            <person name="Tong Y."/>
            <person name="Zhang D."/>
            <person name="Mao C.L."/>
            <person name="Liu Y.L."/>
            <person name="Hao S.J."/>
            <person name="Liu W.Q."/>
            <person name="Lv M.Q."/>
            <person name="Zhang H.B."/>
            <person name="Liu Y."/>
            <person name="Hu-Tang G.R."/>
            <person name="Wang J.P."/>
            <person name="Wang J.H."/>
            <person name="Sun Y.H."/>
            <person name="Ni S.B."/>
            <person name="Chen W.B."/>
            <person name="Zhang X.C."/>
            <person name="Jiao Y.N."/>
            <person name="Eichler E.E."/>
            <person name="Li G.H."/>
            <person name="Liu X."/>
            <person name="Gao L.Z."/>
        </authorList>
    </citation>
    <scope>NUCLEOTIDE SEQUENCE [LARGE SCALE GENOMIC DNA]</scope>
    <source>
        <strain evidence="5">cv. GT1</strain>
        <tissue evidence="4">Leaf</tissue>
    </source>
</reference>
<feature type="transmembrane region" description="Helical" evidence="2">
    <location>
        <begin position="700"/>
        <end position="725"/>
    </location>
</feature>
<dbReference type="SMART" id="SM00248">
    <property type="entry name" value="ANK"/>
    <property type="match status" value="5"/>
</dbReference>
<dbReference type="GO" id="GO:0016020">
    <property type="term" value="C:membrane"/>
    <property type="evidence" value="ECO:0007669"/>
    <property type="project" value="TreeGrafter"/>
</dbReference>
<dbReference type="Pfam" id="PF13962">
    <property type="entry name" value="PGG"/>
    <property type="match status" value="1"/>
</dbReference>
<feature type="transmembrane region" description="Helical" evidence="2">
    <location>
        <begin position="278"/>
        <end position="302"/>
    </location>
</feature>
<feature type="transmembrane region" description="Helical" evidence="2">
    <location>
        <begin position="235"/>
        <end position="257"/>
    </location>
</feature>
<keyword evidence="2" id="KW-0472">Membrane</keyword>